<dbReference type="STRING" id="493475.GARC_3819"/>
<evidence type="ECO:0000313" key="1">
    <source>
        <dbReference type="EMBL" id="GAC20773.1"/>
    </source>
</evidence>
<dbReference type="EMBL" id="BAEO01000055">
    <property type="protein sequence ID" value="GAC20773.1"/>
    <property type="molecule type" value="Genomic_DNA"/>
</dbReference>
<evidence type="ECO:0008006" key="3">
    <source>
        <dbReference type="Google" id="ProtNLM"/>
    </source>
</evidence>
<dbReference type="eggNOG" id="ENOG5032YD2">
    <property type="taxonomic scope" value="Bacteria"/>
</dbReference>
<proteinExistence type="predicted"/>
<dbReference type="InterPro" id="IPR021559">
    <property type="entry name" value="DUF3019"/>
</dbReference>
<dbReference type="AlphaFoldDB" id="K6YVN0"/>
<dbReference type="RefSeq" id="WP_007623034.1">
    <property type="nucleotide sequence ID" value="NZ_BAEO01000055.1"/>
</dbReference>
<gene>
    <name evidence="1" type="ORF">GARC_3819</name>
</gene>
<reference evidence="1 2" key="1">
    <citation type="journal article" date="2017" name="Antonie Van Leeuwenhoek">
        <title>Rhizobium rhizosphaerae sp. nov., a novel species isolated from rice rhizosphere.</title>
        <authorList>
            <person name="Zhao J.J."/>
            <person name="Zhang J."/>
            <person name="Zhang R.J."/>
            <person name="Zhang C.W."/>
            <person name="Yin H.Q."/>
            <person name="Zhang X.X."/>
        </authorList>
    </citation>
    <scope>NUCLEOTIDE SEQUENCE [LARGE SCALE GENOMIC DNA]</scope>
    <source>
        <strain evidence="1 2">BSs20135</strain>
    </source>
</reference>
<comment type="caution">
    <text evidence="1">The sequence shown here is derived from an EMBL/GenBank/DDBJ whole genome shotgun (WGS) entry which is preliminary data.</text>
</comment>
<dbReference type="Proteomes" id="UP000006327">
    <property type="component" value="Unassembled WGS sequence"/>
</dbReference>
<protein>
    <recommendedName>
        <fullName evidence="3">DUF3019 domain-containing protein</fullName>
    </recommendedName>
</protein>
<keyword evidence="2" id="KW-1185">Reference proteome</keyword>
<organism evidence="1 2">
    <name type="scientific">Paraglaciecola arctica BSs20135</name>
    <dbReference type="NCBI Taxonomy" id="493475"/>
    <lineage>
        <taxon>Bacteria</taxon>
        <taxon>Pseudomonadati</taxon>
        <taxon>Pseudomonadota</taxon>
        <taxon>Gammaproteobacteria</taxon>
        <taxon>Alteromonadales</taxon>
        <taxon>Alteromonadaceae</taxon>
        <taxon>Paraglaciecola</taxon>
    </lineage>
</organism>
<name>K6YVN0_9ALTE</name>
<dbReference type="Pfam" id="PF11456">
    <property type="entry name" value="DUF3019"/>
    <property type="match status" value="1"/>
</dbReference>
<evidence type="ECO:0000313" key="2">
    <source>
        <dbReference type="Proteomes" id="UP000006327"/>
    </source>
</evidence>
<sequence>MILTKKHKQRMPTLLCYFSLLLVVFTWATYSRSAEFNQNSNELLVTPERCVALRQGQTCYQEVVFSWRQSQKGNYCLINLLTKHILKCWQNTEQGTFNLDFQSTQSTDFVLRAEKQEIDLSKTQITVSWVFKSSKRPKSSWKLF</sequence>
<accession>K6YVN0</accession>